<dbReference type="AlphaFoldDB" id="A0A8H7QH32"/>
<sequence length="356" mass="40461">NMNNRIPPPPRQRNPRLNAVARSALAATEDVQMSDTTTVTAPSIPQDMDATERMFALLTANNGNFVTLAKEMAEMSKRMSGVENGINLTNEINIYLKKMIKEIMAAQDKLSKSTENGISEADSAIKASFSSLMEEGYTPGKRHVGISHALNKYMKNPNLTDTDPLKVAENNEKPGWSTNGTFKEGYNQALAMAVISYLRQQQSAIGVSTNDIARIVKNHYRNQVRHYKTSPDKIVARQRTSRRRNRKISLLKRRTVTYQKYTEEITRLMRGLDCSNVLVLEVMSDDESDTENEVRAHRPSWRSDKLQEFIDVVDKFSVKRLQKKSNSLLKRVRFVKEMSVSQHMSVTLPEWCISTE</sequence>
<comment type="caution">
    <text evidence="1">The sequence shown here is derived from an EMBL/GenBank/DDBJ whole genome shotgun (WGS) entry which is preliminary data.</text>
</comment>
<dbReference type="EMBL" id="JAEPRD010000381">
    <property type="protein sequence ID" value="KAG2191595.1"/>
    <property type="molecule type" value="Genomic_DNA"/>
</dbReference>
<keyword evidence="2" id="KW-1185">Reference proteome</keyword>
<proteinExistence type="predicted"/>
<evidence type="ECO:0000313" key="1">
    <source>
        <dbReference type="EMBL" id="KAG2191595.1"/>
    </source>
</evidence>
<protein>
    <submittedName>
        <fullName evidence="1">Uncharacterized protein</fullName>
    </submittedName>
</protein>
<name>A0A8H7QH32_9FUNG</name>
<reference evidence="1" key="1">
    <citation type="submission" date="2020-12" db="EMBL/GenBank/DDBJ databases">
        <title>Metabolic potential, ecology and presence of endohyphal bacteria is reflected in genomic diversity of Mucoromycotina.</title>
        <authorList>
            <person name="Muszewska A."/>
            <person name="Okrasinska A."/>
            <person name="Steczkiewicz K."/>
            <person name="Drgas O."/>
            <person name="Orlowska M."/>
            <person name="Perlinska-Lenart U."/>
            <person name="Aleksandrzak-Piekarczyk T."/>
            <person name="Szatraj K."/>
            <person name="Zielenkiewicz U."/>
            <person name="Pilsyk S."/>
            <person name="Malc E."/>
            <person name="Mieczkowski P."/>
            <person name="Kruszewska J.S."/>
            <person name="Biernat P."/>
            <person name="Pawlowska J."/>
        </authorList>
    </citation>
    <scope>NUCLEOTIDE SEQUENCE</scope>
    <source>
        <strain evidence="1">WA0000017839</strain>
    </source>
</reference>
<organism evidence="1 2">
    <name type="scientific">Mucor saturninus</name>
    <dbReference type="NCBI Taxonomy" id="64648"/>
    <lineage>
        <taxon>Eukaryota</taxon>
        <taxon>Fungi</taxon>
        <taxon>Fungi incertae sedis</taxon>
        <taxon>Mucoromycota</taxon>
        <taxon>Mucoromycotina</taxon>
        <taxon>Mucoromycetes</taxon>
        <taxon>Mucorales</taxon>
        <taxon>Mucorineae</taxon>
        <taxon>Mucoraceae</taxon>
        <taxon>Mucor</taxon>
    </lineage>
</organism>
<feature type="non-terminal residue" evidence="1">
    <location>
        <position position="1"/>
    </location>
</feature>
<dbReference type="Proteomes" id="UP000603453">
    <property type="component" value="Unassembled WGS sequence"/>
</dbReference>
<accession>A0A8H7QH32</accession>
<evidence type="ECO:0000313" key="2">
    <source>
        <dbReference type="Proteomes" id="UP000603453"/>
    </source>
</evidence>
<dbReference type="OrthoDB" id="10483208at2759"/>
<gene>
    <name evidence="1" type="ORF">INT47_009689</name>
</gene>